<proteinExistence type="predicted"/>
<accession>A0A395HSI9</accession>
<reference evidence="3 4" key="1">
    <citation type="submission" date="2018-02" db="EMBL/GenBank/DDBJ databases">
        <title>The genomes of Aspergillus section Nigri reveals drivers in fungal speciation.</title>
        <authorList>
            <consortium name="DOE Joint Genome Institute"/>
            <person name="Vesth T.C."/>
            <person name="Nybo J."/>
            <person name="Theobald S."/>
            <person name="Brandl J."/>
            <person name="Frisvad J.C."/>
            <person name="Nielsen K.F."/>
            <person name="Lyhne E.K."/>
            <person name="Kogle M.E."/>
            <person name="Kuo A."/>
            <person name="Riley R."/>
            <person name="Clum A."/>
            <person name="Nolan M."/>
            <person name="Lipzen A."/>
            <person name="Salamov A."/>
            <person name="Henrissat B."/>
            <person name="Wiebenga A."/>
            <person name="De vries R.P."/>
            <person name="Grigoriev I.V."/>
            <person name="Mortensen U.H."/>
            <person name="Andersen M.R."/>
            <person name="Baker S.E."/>
        </authorList>
    </citation>
    <scope>NUCLEOTIDE SEQUENCE [LARGE SCALE GENOMIC DNA]</scope>
    <source>
        <strain evidence="3 4">CBS 101889</strain>
    </source>
</reference>
<dbReference type="GeneID" id="37200707"/>
<dbReference type="EMBL" id="KZ824295">
    <property type="protein sequence ID" value="RAL10459.1"/>
    <property type="molecule type" value="Genomic_DNA"/>
</dbReference>
<feature type="transmembrane region" description="Helical" evidence="2">
    <location>
        <begin position="12"/>
        <end position="29"/>
    </location>
</feature>
<sequence length="103" mass="11365">MSCFFLPSFIDTWTGTVMLVTIAITYISVHQARKPSESHSNERFMPSAIPNCLVFPVHLAVLIRRVSGVPSRSLSQPADASKTPHTSEKGSPEKLSILDLDIR</sequence>
<evidence type="ECO:0000313" key="4">
    <source>
        <dbReference type="Proteomes" id="UP000248961"/>
    </source>
</evidence>
<dbReference type="Proteomes" id="UP000248961">
    <property type="component" value="Unassembled WGS sequence"/>
</dbReference>
<dbReference type="RefSeq" id="XP_025549613.1">
    <property type="nucleotide sequence ID" value="XM_025696418.1"/>
</dbReference>
<organism evidence="3 4">
    <name type="scientific">Aspergillus homomorphus (strain CBS 101889)</name>
    <dbReference type="NCBI Taxonomy" id="1450537"/>
    <lineage>
        <taxon>Eukaryota</taxon>
        <taxon>Fungi</taxon>
        <taxon>Dikarya</taxon>
        <taxon>Ascomycota</taxon>
        <taxon>Pezizomycotina</taxon>
        <taxon>Eurotiomycetes</taxon>
        <taxon>Eurotiomycetidae</taxon>
        <taxon>Eurotiales</taxon>
        <taxon>Aspergillaceae</taxon>
        <taxon>Aspergillus</taxon>
        <taxon>Aspergillus subgen. Circumdati</taxon>
    </lineage>
</organism>
<evidence type="ECO:0000256" key="1">
    <source>
        <dbReference type="SAM" id="MobiDB-lite"/>
    </source>
</evidence>
<name>A0A395HSI9_ASPHC</name>
<keyword evidence="2" id="KW-0812">Transmembrane</keyword>
<dbReference type="VEuPathDB" id="FungiDB:BO97DRAFT_415991"/>
<feature type="region of interest" description="Disordered" evidence="1">
    <location>
        <begin position="69"/>
        <end position="103"/>
    </location>
</feature>
<gene>
    <name evidence="3" type="ORF">BO97DRAFT_415991</name>
</gene>
<protein>
    <submittedName>
        <fullName evidence="3">Uncharacterized protein</fullName>
    </submittedName>
</protein>
<evidence type="ECO:0000313" key="3">
    <source>
        <dbReference type="EMBL" id="RAL10459.1"/>
    </source>
</evidence>
<keyword evidence="4" id="KW-1185">Reference proteome</keyword>
<keyword evidence="2" id="KW-1133">Transmembrane helix</keyword>
<dbReference type="AlphaFoldDB" id="A0A395HSI9"/>
<evidence type="ECO:0000256" key="2">
    <source>
        <dbReference type="SAM" id="Phobius"/>
    </source>
</evidence>
<keyword evidence="2" id="KW-0472">Membrane</keyword>